<dbReference type="Pfam" id="PF13356">
    <property type="entry name" value="Arm-DNA-bind_3"/>
    <property type="match status" value="1"/>
</dbReference>
<dbReference type="PANTHER" id="PTHR30629">
    <property type="entry name" value="PROPHAGE INTEGRASE"/>
    <property type="match status" value="1"/>
</dbReference>
<dbReference type="InterPro" id="IPR011010">
    <property type="entry name" value="DNA_brk_join_enz"/>
</dbReference>
<evidence type="ECO:0000256" key="4">
    <source>
        <dbReference type="ARBA" id="ARBA00023172"/>
    </source>
</evidence>
<evidence type="ECO:0000259" key="7">
    <source>
        <dbReference type="PROSITE" id="PS51900"/>
    </source>
</evidence>
<evidence type="ECO:0000256" key="5">
    <source>
        <dbReference type="PROSITE-ProRule" id="PRU01248"/>
    </source>
</evidence>
<protein>
    <submittedName>
        <fullName evidence="8">Integrase arm-type DNA-binding domain-containing protein</fullName>
    </submittedName>
</protein>
<feature type="domain" description="Tyr recombinase" evidence="6">
    <location>
        <begin position="213"/>
        <end position="389"/>
    </location>
</feature>
<evidence type="ECO:0000256" key="2">
    <source>
        <dbReference type="ARBA" id="ARBA00022908"/>
    </source>
</evidence>
<comment type="similarity">
    <text evidence="1">Belongs to the 'phage' integrase family.</text>
</comment>
<keyword evidence="9" id="KW-1185">Reference proteome</keyword>
<gene>
    <name evidence="8" type="ORF">SR894_01310</name>
</gene>
<dbReference type="InterPro" id="IPR053876">
    <property type="entry name" value="Phage_int_M"/>
</dbReference>
<dbReference type="PANTHER" id="PTHR30629:SF2">
    <property type="entry name" value="PROPHAGE INTEGRASE INTS-RELATED"/>
    <property type="match status" value="1"/>
</dbReference>
<dbReference type="Proteomes" id="UP001324794">
    <property type="component" value="Chromosome"/>
</dbReference>
<dbReference type="InterPro" id="IPR044068">
    <property type="entry name" value="CB"/>
</dbReference>
<evidence type="ECO:0000256" key="3">
    <source>
        <dbReference type="ARBA" id="ARBA00023125"/>
    </source>
</evidence>
<evidence type="ECO:0000259" key="6">
    <source>
        <dbReference type="PROSITE" id="PS51898"/>
    </source>
</evidence>
<dbReference type="SUPFAM" id="SSF56349">
    <property type="entry name" value="DNA breaking-rejoining enzymes"/>
    <property type="match status" value="1"/>
</dbReference>
<dbReference type="PROSITE" id="PS51898">
    <property type="entry name" value="TYR_RECOMBINASE"/>
    <property type="match status" value="1"/>
</dbReference>
<dbReference type="Pfam" id="PF00589">
    <property type="entry name" value="Phage_integrase"/>
    <property type="match status" value="1"/>
</dbReference>
<feature type="domain" description="Core-binding (CB)" evidence="7">
    <location>
        <begin position="107"/>
        <end position="189"/>
    </location>
</feature>
<proteinExistence type="inferred from homology"/>
<evidence type="ECO:0000256" key="1">
    <source>
        <dbReference type="ARBA" id="ARBA00008857"/>
    </source>
</evidence>
<dbReference type="InterPro" id="IPR025166">
    <property type="entry name" value="Integrase_DNA_bind_dom"/>
</dbReference>
<dbReference type="RefSeq" id="WP_223288903.1">
    <property type="nucleotide sequence ID" value="NZ_CP140255.1"/>
</dbReference>
<dbReference type="InterPro" id="IPR002104">
    <property type="entry name" value="Integrase_catalytic"/>
</dbReference>
<keyword evidence="4" id="KW-0233">DNA recombination</keyword>
<keyword evidence="3 5" id="KW-0238">DNA-binding</keyword>
<dbReference type="InterPro" id="IPR038488">
    <property type="entry name" value="Integrase_DNA-bd_sf"/>
</dbReference>
<dbReference type="Pfam" id="PF22022">
    <property type="entry name" value="Phage_int_M"/>
    <property type="match status" value="1"/>
</dbReference>
<dbReference type="InterPro" id="IPR010998">
    <property type="entry name" value="Integrase_recombinase_N"/>
</dbReference>
<dbReference type="Gene3D" id="3.30.160.390">
    <property type="entry name" value="Integrase, DNA-binding domain"/>
    <property type="match status" value="1"/>
</dbReference>
<dbReference type="GO" id="GO:0003677">
    <property type="term" value="F:DNA binding"/>
    <property type="evidence" value="ECO:0007669"/>
    <property type="project" value="UniProtKB-KW"/>
</dbReference>
<dbReference type="CDD" id="cd00801">
    <property type="entry name" value="INT_P4_C"/>
    <property type="match status" value="1"/>
</dbReference>
<dbReference type="Gene3D" id="1.10.443.10">
    <property type="entry name" value="Intergrase catalytic core"/>
    <property type="match status" value="1"/>
</dbReference>
<dbReference type="InterPro" id="IPR013762">
    <property type="entry name" value="Integrase-like_cat_sf"/>
</dbReference>
<keyword evidence="2" id="KW-0229">DNA integration</keyword>
<evidence type="ECO:0000313" key="8">
    <source>
        <dbReference type="EMBL" id="WQH13200.1"/>
    </source>
</evidence>
<accession>A0ABZ0YM38</accession>
<dbReference type="Gene3D" id="1.10.150.130">
    <property type="match status" value="1"/>
</dbReference>
<sequence length="403" mass="45566">MSRTLNKLNSSTIRGAKPKTKSYKLADGGGLYLEVAPTGSKYWRMKYRFNGKEKRLSIGVYGSNNGGVTLADAREARDRAKILLAQQVDPSSAKKLKRTLGEEVGATTFKVVAKEWLTDVHQHNVVPSHFTRNERRLEIYAYSQIGDSPIAEINAPQVLACLRKIEDGGNLETAKRVKTLFSQIFRYAVSIGKAERDVTFDLKGSLKAAKPKHYPALITPSEVSVLLRAIDTYGGHITTLAALKLSALLFVRPGELRQAKWQDIDFEDCSWSFIASKTHTPHLVPLPKQAMEILHQLKALTGTCEYVIPSVRSDKRPMSNNTIRSALHTMDFKGRMTPHGFRAMARTMLAERLEVPDHYIEQQLAHSVKDTNGRAYNRTQFLEQRREMMQQWADYLDELRHLN</sequence>
<organism evidence="8 9">
    <name type="scientific">Vreelandella neptunia</name>
    <dbReference type="NCBI Taxonomy" id="115551"/>
    <lineage>
        <taxon>Bacteria</taxon>
        <taxon>Pseudomonadati</taxon>
        <taxon>Pseudomonadota</taxon>
        <taxon>Gammaproteobacteria</taxon>
        <taxon>Oceanospirillales</taxon>
        <taxon>Halomonadaceae</taxon>
        <taxon>Vreelandella</taxon>
    </lineage>
</organism>
<dbReference type="EMBL" id="CP140255">
    <property type="protein sequence ID" value="WQH13200.1"/>
    <property type="molecule type" value="Genomic_DNA"/>
</dbReference>
<reference evidence="8 9" key="1">
    <citation type="submission" date="2023-11" db="EMBL/GenBank/DDBJ databases">
        <title>MicrobeMod: A computational toolkit for identifying prokaryotic methylation and restriction-modification with nanopore sequencing.</title>
        <authorList>
            <person name="Crits-Christoph A."/>
            <person name="Kang S.C."/>
            <person name="Lee H."/>
            <person name="Ostrov N."/>
        </authorList>
    </citation>
    <scope>NUCLEOTIDE SEQUENCE [LARGE SCALE GENOMIC DNA]</scope>
    <source>
        <strain evidence="8 9">ATCC BAA-805</strain>
    </source>
</reference>
<dbReference type="InterPro" id="IPR050808">
    <property type="entry name" value="Phage_Integrase"/>
</dbReference>
<evidence type="ECO:0000313" key="9">
    <source>
        <dbReference type="Proteomes" id="UP001324794"/>
    </source>
</evidence>
<dbReference type="PROSITE" id="PS51900">
    <property type="entry name" value="CB"/>
    <property type="match status" value="1"/>
</dbReference>
<name>A0ABZ0YM38_9GAMM</name>